<dbReference type="Proteomes" id="UP001201701">
    <property type="component" value="Unassembled WGS sequence"/>
</dbReference>
<dbReference type="InterPro" id="IPR030679">
    <property type="entry name" value="ABC_ATPase_HisP-typ"/>
</dbReference>
<evidence type="ECO:0000259" key="5">
    <source>
        <dbReference type="PROSITE" id="PS50893"/>
    </source>
</evidence>
<evidence type="ECO:0000313" key="7">
    <source>
        <dbReference type="Proteomes" id="UP001201701"/>
    </source>
</evidence>
<evidence type="ECO:0000313" key="6">
    <source>
        <dbReference type="EMBL" id="MCG7505042.1"/>
    </source>
</evidence>
<dbReference type="PIRSF" id="PIRSF039085">
    <property type="entry name" value="ABC_ATPase_HisP"/>
    <property type="match status" value="1"/>
</dbReference>
<reference evidence="6 7" key="1">
    <citation type="submission" date="2022-02" db="EMBL/GenBank/DDBJ databases">
        <title>Draft genome sequence of Mezorhizobium retamae strain IRAMC:0171 isolated from Retama raetam nodules.</title>
        <authorList>
            <person name="Bengaied R."/>
            <person name="Sbissi I."/>
            <person name="Huber K."/>
            <person name="Ghodbane F."/>
            <person name="Nouioui I."/>
            <person name="Tarhouni M."/>
            <person name="Gtari M."/>
        </authorList>
    </citation>
    <scope>NUCLEOTIDE SEQUENCE [LARGE SCALE GENOMIC DNA]</scope>
    <source>
        <strain evidence="6 7">IRAMC:0171</strain>
    </source>
</reference>
<keyword evidence="2" id="KW-0813">Transport</keyword>
<dbReference type="InterPro" id="IPR017871">
    <property type="entry name" value="ABC_transporter-like_CS"/>
</dbReference>
<dbReference type="PANTHER" id="PTHR43166">
    <property type="entry name" value="AMINO ACID IMPORT ATP-BINDING PROTEIN"/>
    <property type="match status" value="1"/>
</dbReference>
<feature type="domain" description="ABC transporter" evidence="5">
    <location>
        <begin position="1"/>
        <end position="245"/>
    </location>
</feature>
<organism evidence="6 7">
    <name type="scientific">Mesorhizobium retamae</name>
    <dbReference type="NCBI Taxonomy" id="2912854"/>
    <lineage>
        <taxon>Bacteria</taxon>
        <taxon>Pseudomonadati</taxon>
        <taxon>Pseudomonadota</taxon>
        <taxon>Alphaproteobacteria</taxon>
        <taxon>Hyphomicrobiales</taxon>
        <taxon>Phyllobacteriaceae</taxon>
        <taxon>Mesorhizobium</taxon>
    </lineage>
</organism>
<evidence type="ECO:0000256" key="1">
    <source>
        <dbReference type="ARBA" id="ARBA00005417"/>
    </source>
</evidence>
<dbReference type="Pfam" id="PF00005">
    <property type="entry name" value="ABC_tran"/>
    <property type="match status" value="1"/>
</dbReference>
<keyword evidence="4 6" id="KW-0067">ATP-binding</keyword>
<dbReference type="CDD" id="cd03262">
    <property type="entry name" value="ABC_HisP_GlnQ"/>
    <property type="match status" value="1"/>
</dbReference>
<comment type="similarity">
    <text evidence="1">Belongs to the ABC transporter superfamily.</text>
</comment>
<dbReference type="SUPFAM" id="SSF52540">
    <property type="entry name" value="P-loop containing nucleoside triphosphate hydrolases"/>
    <property type="match status" value="1"/>
</dbReference>
<evidence type="ECO:0000256" key="4">
    <source>
        <dbReference type="ARBA" id="ARBA00022840"/>
    </source>
</evidence>
<dbReference type="InterPro" id="IPR003593">
    <property type="entry name" value="AAA+_ATPase"/>
</dbReference>
<dbReference type="PROSITE" id="PS50893">
    <property type="entry name" value="ABC_TRANSPORTER_2"/>
    <property type="match status" value="1"/>
</dbReference>
<sequence length="249" mass="26969">MEIRDVSKRFGTTTVLDQVNLTLAPGTVTAIIGPSGAGKSTLLRTINHLERADEGFISIDDELIGYERDGNVLYELKEGAIRRRRSAVGMVFQNFNLFPHLTVVENIIEAPVSVQGIPRAEAIGTALDLLARIGLSDKADAYPRHLSGGQQQRVAIARALALRPKVLLFDEPTSALDPELVGEVLDVIKELADSGTTLVIVTHEIGFAREIADTVVFMESGKVVEVAPPAKLFSDPAHPRTRAFLAKVL</sequence>
<dbReference type="EMBL" id="JAKREW010000005">
    <property type="protein sequence ID" value="MCG7505042.1"/>
    <property type="molecule type" value="Genomic_DNA"/>
</dbReference>
<dbReference type="InterPro" id="IPR050086">
    <property type="entry name" value="MetN_ABC_transporter-like"/>
</dbReference>
<dbReference type="InterPro" id="IPR027417">
    <property type="entry name" value="P-loop_NTPase"/>
</dbReference>
<dbReference type="Gene3D" id="3.40.50.300">
    <property type="entry name" value="P-loop containing nucleotide triphosphate hydrolases"/>
    <property type="match status" value="1"/>
</dbReference>
<evidence type="ECO:0000256" key="2">
    <source>
        <dbReference type="ARBA" id="ARBA00022448"/>
    </source>
</evidence>
<dbReference type="SMART" id="SM00382">
    <property type="entry name" value="AAA"/>
    <property type="match status" value="1"/>
</dbReference>
<keyword evidence="7" id="KW-1185">Reference proteome</keyword>
<dbReference type="GO" id="GO:0005524">
    <property type="term" value="F:ATP binding"/>
    <property type="evidence" value="ECO:0007669"/>
    <property type="project" value="UniProtKB-KW"/>
</dbReference>
<evidence type="ECO:0000256" key="3">
    <source>
        <dbReference type="ARBA" id="ARBA00022741"/>
    </source>
</evidence>
<protein>
    <submittedName>
        <fullName evidence="6">Amino acid ABC transporter ATP-binding protein</fullName>
    </submittedName>
</protein>
<name>A0ABS9QCA5_9HYPH</name>
<gene>
    <name evidence="6" type="ORF">L4923_08410</name>
</gene>
<dbReference type="InterPro" id="IPR003439">
    <property type="entry name" value="ABC_transporter-like_ATP-bd"/>
</dbReference>
<dbReference type="PROSITE" id="PS00211">
    <property type="entry name" value="ABC_TRANSPORTER_1"/>
    <property type="match status" value="1"/>
</dbReference>
<proteinExistence type="inferred from homology"/>
<dbReference type="PANTHER" id="PTHR43166:SF38">
    <property type="entry name" value="L-CYSTINE TRANSPORT SYSTEM ATP-BINDING PROTEIN TCYN"/>
    <property type="match status" value="1"/>
</dbReference>
<comment type="caution">
    <text evidence="6">The sequence shown here is derived from an EMBL/GenBank/DDBJ whole genome shotgun (WGS) entry which is preliminary data.</text>
</comment>
<keyword evidence="3" id="KW-0547">Nucleotide-binding</keyword>
<accession>A0ABS9QCA5</accession>